<evidence type="ECO:0000313" key="2">
    <source>
        <dbReference type="EMBL" id="SMQ73197.1"/>
    </source>
</evidence>
<feature type="domain" description="Beta-lactamase-related" evidence="1">
    <location>
        <begin position="22"/>
        <end position="374"/>
    </location>
</feature>
<dbReference type="OrthoDB" id="5705574at2"/>
<organism evidence="2 3">
    <name type="scientific">Devosia lucknowensis</name>
    <dbReference type="NCBI Taxonomy" id="1096929"/>
    <lineage>
        <taxon>Bacteria</taxon>
        <taxon>Pseudomonadati</taxon>
        <taxon>Pseudomonadota</taxon>
        <taxon>Alphaproteobacteria</taxon>
        <taxon>Hyphomicrobiales</taxon>
        <taxon>Devosiaceae</taxon>
        <taxon>Devosia</taxon>
    </lineage>
</organism>
<dbReference type="Proteomes" id="UP000194474">
    <property type="component" value="Unassembled WGS sequence"/>
</dbReference>
<dbReference type="SUPFAM" id="SSF56601">
    <property type="entry name" value="beta-lactamase/transpeptidase-like"/>
    <property type="match status" value="1"/>
</dbReference>
<gene>
    <name evidence="2" type="ORF">SAMN06295905_2265</name>
</gene>
<name>A0A1Y6FEK1_9HYPH</name>
<sequence length="386" mass="41018">MSTVIHGSAEPGFEPVADAFAAAFAGRPAMGAALHVKMDGQTVVDLWGGVADARDNRAWTADTPSVIFSCTKGLMSILIARLVQDGKLDYLAPVARYWPEFAVSGKASVTVGEALAHRAGLSAPRQTLTEDDILTWDRVTAILADQEPLWPIGEGYQYHALTHGWLAGELVRRVTGVSPGAYFRQLIAEPLGVDAWIGLPDAVQPRVAHLQVSPPLSALWADEAGKPGPNWPYKAMTLGDALPADLVTADGGFNHERIRAAEIPGAGGIATAAALASIWSATVVPVKGERLVGDAVIATATRTQSEGRPVFGGDPPYSRWGYGFQLDSEARRYLGDGCFGHDGAGGQVGFADPRHRIGFGFITNWMMGPEDQRATEIITALRKVTS</sequence>
<dbReference type="InterPro" id="IPR052907">
    <property type="entry name" value="Beta-lactamase/esterase"/>
</dbReference>
<dbReference type="InterPro" id="IPR001466">
    <property type="entry name" value="Beta-lactam-related"/>
</dbReference>
<dbReference type="Gene3D" id="3.40.710.10">
    <property type="entry name" value="DD-peptidase/beta-lactamase superfamily"/>
    <property type="match status" value="1"/>
</dbReference>
<reference evidence="3" key="1">
    <citation type="submission" date="2017-04" db="EMBL/GenBank/DDBJ databases">
        <authorList>
            <person name="Varghese N."/>
            <person name="Submissions S."/>
        </authorList>
    </citation>
    <scope>NUCLEOTIDE SEQUENCE [LARGE SCALE GENOMIC DNA]</scope>
</reference>
<keyword evidence="3" id="KW-1185">Reference proteome</keyword>
<evidence type="ECO:0000259" key="1">
    <source>
        <dbReference type="Pfam" id="PF00144"/>
    </source>
</evidence>
<evidence type="ECO:0000313" key="3">
    <source>
        <dbReference type="Proteomes" id="UP000194474"/>
    </source>
</evidence>
<dbReference type="EMBL" id="FXWK01000001">
    <property type="protein sequence ID" value="SMQ73197.1"/>
    <property type="molecule type" value="Genomic_DNA"/>
</dbReference>
<dbReference type="AlphaFoldDB" id="A0A1Y6FEK1"/>
<proteinExistence type="predicted"/>
<dbReference type="RefSeq" id="WP_086470502.1">
    <property type="nucleotide sequence ID" value="NZ_FXWK01000001.1"/>
</dbReference>
<accession>A0A1Y6FEK1</accession>
<dbReference type="Pfam" id="PF00144">
    <property type="entry name" value="Beta-lactamase"/>
    <property type="match status" value="1"/>
</dbReference>
<protein>
    <submittedName>
        <fullName evidence="2">CubicO group peptidase, beta-lactamase class C family</fullName>
    </submittedName>
</protein>
<dbReference type="PANTHER" id="PTHR43319">
    <property type="entry name" value="BETA-LACTAMASE-RELATED"/>
    <property type="match status" value="1"/>
</dbReference>
<dbReference type="InterPro" id="IPR012338">
    <property type="entry name" value="Beta-lactam/transpept-like"/>
</dbReference>
<dbReference type="PANTHER" id="PTHR43319:SF3">
    <property type="entry name" value="BETA-LACTAMASE-RELATED DOMAIN-CONTAINING PROTEIN"/>
    <property type="match status" value="1"/>
</dbReference>